<dbReference type="Pfam" id="PF00086">
    <property type="entry name" value="Thyroglobulin_1"/>
    <property type="match status" value="1"/>
</dbReference>
<feature type="compositionally biased region" description="Acidic residues" evidence="8">
    <location>
        <begin position="75"/>
        <end position="84"/>
    </location>
</feature>
<evidence type="ECO:0000256" key="5">
    <source>
        <dbReference type="ARBA" id="ARBA00023157"/>
    </source>
</evidence>
<dbReference type="PANTHER" id="PTHR12352:SF30">
    <property type="entry name" value="FI05255P"/>
    <property type="match status" value="1"/>
</dbReference>
<dbReference type="CDD" id="cd00191">
    <property type="entry name" value="TY"/>
    <property type="match status" value="1"/>
</dbReference>
<dbReference type="SMART" id="SM00211">
    <property type="entry name" value="TY"/>
    <property type="match status" value="1"/>
</dbReference>
<evidence type="ECO:0000256" key="3">
    <source>
        <dbReference type="ARBA" id="ARBA00022729"/>
    </source>
</evidence>
<evidence type="ECO:0000256" key="2">
    <source>
        <dbReference type="ARBA" id="ARBA00022525"/>
    </source>
</evidence>
<keyword evidence="4" id="KW-0677">Repeat</keyword>
<dbReference type="PROSITE" id="PS00484">
    <property type="entry name" value="THYROGLOBULIN_1_1"/>
    <property type="match status" value="1"/>
</dbReference>
<keyword evidence="11" id="KW-1185">Reference proteome</keyword>
<evidence type="ECO:0000313" key="10">
    <source>
        <dbReference type="EMBL" id="CAD7078496.1"/>
    </source>
</evidence>
<evidence type="ECO:0000256" key="4">
    <source>
        <dbReference type="ARBA" id="ARBA00022737"/>
    </source>
</evidence>
<dbReference type="GO" id="GO:0050840">
    <property type="term" value="F:extracellular matrix binding"/>
    <property type="evidence" value="ECO:0007669"/>
    <property type="project" value="TreeGrafter"/>
</dbReference>
<evidence type="ECO:0000256" key="1">
    <source>
        <dbReference type="ARBA" id="ARBA00004613"/>
    </source>
</evidence>
<evidence type="ECO:0000256" key="6">
    <source>
        <dbReference type="ARBA" id="ARBA00023180"/>
    </source>
</evidence>
<comment type="subcellular location">
    <subcellularLocation>
        <location evidence="1">Secreted</location>
    </subcellularLocation>
</comment>
<keyword evidence="5 7" id="KW-1015">Disulfide bond</keyword>
<dbReference type="InterPro" id="IPR036857">
    <property type="entry name" value="Thyroglobulin_1_sf"/>
</dbReference>
<feature type="region of interest" description="Disordered" evidence="8">
    <location>
        <begin position="312"/>
        <end position="338"/>
    </location>
</feature>
<comment type="caution">
    <text evidence="7">Lacks conserved residue(s) required for the propagation of feature annotation.</text>
</comment>
<dbReference type="FunCoup" id="A0A7R8YMS4">
    <property type="interactions" value="99"/>
</dbReference>
<dbReference type="Gene3D" id="4.10.800.10">
    <property type="entry name" value="Thyroglobulin type-1"/>
    <property type="match status" value="1"/>
</dbReference>
<dbReference type="InterPro" id="IPR011992">
    <property type="entry name" value="EF-hand-dom_pair"/>
</dbReference>
<feature type="disulfide bond" evidence="7">
    <location>
        <begin position="183"/>
        <end position="190"/>
    </location>
</feature>
<dbReference type="GO" id="GO:0005615">
    <property type="term" value="C:extracellular space"/>
    <property type="evidence" value="ECO:0007669"/>
    <property type="project" value="TreeGrafter"/>
</dbReference>
<dbReference type="InterPro" id="IPR000716">
    <property type="entry name" value="Thyroglobulin_1"/>
</dbReference>
<dbReference type="AlphaFoldDB" id="A0A7R8YMS4"/>
<feature type="compositionally biased region" description="Acidic residues" evidence="8">
    <location>
        <begin position="91"/>
        <end position="102"/>
    </location>
</feature>
<dbReference type="OrthoDB" id="5986054at2759"/>
<protein>
    <recommendedName>
        <fullName evidence="9">Thyroglobulin type-1 domain-containing protein</fullName>
    </recommendedName>
</protein>
<feature type="compositionally biased region" description="Polar residues" evidence="8">
    <location>
        <begin position="130"/>
        <end position="142"/>
    </location>
</feature>
<dbReference type="Proteomes" id="UP000594454">
    <property type="component" value="Chromosome 1"/>
</dbReference>
<feature type="compositionally biased region" description="Polar residues" evidence="8">
    <location>
        <begin position="57"/>
        <end position="67"/>
    </location>
</feature>
<dbReference type="GO" id="GO:0008201">
    <property type="term" value="F:heparin binding"/>
    <property type="evidence" value="ECO:0007669"/>
    <property type="project" value="TreeGrafter"/>
</dbReference>
<feature type="domain" description="Thyroglobulin type-1" evidence="9">
    <location>
        <begin position="146"/>
        <end position="213"/>
    </location>
</feature>
<dbReference type="GO" id="GO:0030198">
    <property type="term" value="P:extracellular matrix organization"/>
    <property type="evidence" value="ECO:0007669"/>
    <property type="project" value="TreeGrafter"/>
</dbReference>
<keyword evidence="2" id="KW-0964">Secreted</keyword>
<dbReference type="SUPFAM" id="SSF57610">
    <property type="entry name" value="Thyroglobulin type-1 domain"/>
    <property type="match status" value="1"/>
</dbReference>
<reference evidence="10 11" key="1">
    <citation type="submission" date="2020-11" db="EMBL/GenBank/DDBJ databases">
        <authorList>
            <person name="Wallbank WR R."/>
            <person name="Pardo Diaz C."/>
            <person name="Kozak K."/>
            <person name="Martin S."/>
            <person name="Jiggins C."/>
            <person name="Moest M."/>
            <person name="Warren A I."/>
            <person name="Generalovic N T."/>
            <person name="Byers J.R.P. K."/>
            <person name="Montejo-Kovacevich G."/>
            <person name="Yen C E."/>
        </authorList>
    </citation>
    <scope>NUCLEOTIDE SEQUENCE [LARGE SCALE GENOMIC DNA]</scope>
</reference>
<keyword evidence="3" id="KW-0732">Signal</keyword>
<dbReference type="GO" id="GO:0005604">
    <property type="term" value="C:basement membrane"/>
    <property type="evidence" value="ECO:0007669"/>
    <property type="project" value="TreeGrafter"/>
</dbReference>
<dbReference type="SUPFAM" id="SSF47473">
    <property type="entry name" value="EF-hand"/>
    <property type="match status" value="2"/>
</dbReference>
<name>A0A7R8YMS4_HERIL</name>
<dbReference type="PROSITE" id="PS51162">
    <property type="entry name" value="THYROGLOBULIN_1_2"/>
    <property type="match status" value="1"/>
</dbReference>
<dbReference type="Gene3D" id="1.10.238.10">
    <property type="entry name" value="EF-hand"/>
    <property type="match status" value="2"/>
</dbReference>
<feature type="region of interest" description="Disordered" evidence="8">
    <location>
        <begin position="37"/>
        <end position="149"/>
    </location>
</feature>
<dbReference type="InterPro" id="IPR051950">
    <property type="entry name" value="Dev_reg/Prot_inhib"/>
</dbReference>
<evidence type="ECO:0000256" key="7">
    <source>
        <dbReference type="PROSITE-ProRule" id="PRU00500"/>
    </source>
</evidence>
<proteinExistence type="predicted"/>
<gene>
    <name evidence="10" type="ORF">HERILL_LOCUS1757</name>
</gene>
<evidence type="ECO:0000313" key="11">
    <source>
        <dbReference type="Proteomes" id="UP000594454"/>
    </source>
</evidence>
<evidence type="ECO:0000256" key="8">
    <source>
        <dbReference type="SAM" id="MobiDB-lite"/>
    </source>
</evidence>
<accession>A0A7R8YMS4</accession>
<dbReference type="FunFam" id="4.10.800.10:FF:000004">
    <property type="entry name" value="SPARC-related modular calcium-binding protein 1"/>
    <property type="match status" value="1"/>
</dbReference>
<dbReference type="PANTHER" id="PTHR12352">
    <property type="entry name" value="SECRETED MODULAR CALCIUM-BINDING PROTEIN"/>
    <property type="match status" value="1"/>
</dbReference>
<dbReference type="InParanoid" id="A0A7R8YMS4"/>
<organism evidence="10 11">
    <name type="scientific">Hermetia illucens</name>
    <name type="common">Black soldier fly</name>
    <dbReference type="NCBI Taxonomy" id="343691"/>
    <lineage>
        <taxon>Eukaryota</taxon>
        <taxon>Metazoa</taxon>
        <taxon>Ecdysozoa</taxon>
        <taxon>Arthropoda</taxon>
        <taxon>Hexapoda</taxon>
        <taxon>Insecta</taxon>
        <taxon>Pterygota</taxon>
        <taxon>Neoptera</taxon>
        <taxon>Endopterygota</taxon>
        <taxon>Diptera</taxon>
        <taxon>Brachycera</taxon>
        <taxon>Stratiomyomorpha</taxon>
        <taxon>Stratiomyidae</taxon>
        <taxon>Hermetiinae</taxon>
        <taxon>Hermetia</taxon>
    </lineage>
</organism>
<dbReference type="EMBL" id="LR899009">
    <property type="protein sequence ID" value="CAD7078496.1"/>
    <property type="molecule type" value="Genomic_DNA"/>
</dbReference>
<keyword evidence="6" id="KW-0325">Glycoprotein</keyword>
<evidence type="ECO:0000259" key="9">
    <source>
        <dbReference type="PROSITE" id="PS51162"/>
    </source>
</evidence>
<sequence length="338" mass="38013">MVIKPKRCARSFGKFCDKDQDERLSKSEWVRCLSKDGVSRAPPSFAGANKGDGHKNGVSSPHNNWLSMNHGLVAEDFDGEEDDGSDQHSDDYEDEYDEDLPDEGSRIGILGSGRHSNQPVTQYPPHLLRTNVTSDPNQMQSKSESESDCLADRATALDEQQHGATALYVPECTADGRYQRIQCYKSTGYCWCVNEDTGQNIPGTSVKDKQPQCDSISRPMKGCPEPKKTEFLKDLKIFLKEKVAFTTVNTTKFSSEDEKIATLSFVLLDKNKNKFWERKEWKTFRELVTASKSLKKCGKKMPTILVRTPEVAKPAIDTSEHPPTRKGNNPFETYLKSD</sequence>